<keyword evidence="10 12" id="KW-0238">DNA-binding</keyword>
<evidence type="ECO:0000259" key="15">
    <source>
        <dbReference type="PROSITE" id="PS50880"/>
    </source>
</evidence>
<comment type="similarity">
    <text evidence="12 13">Belongs to the DnaG primase family.</text>
</comment>
<keyword evidence="11 12" id="KW-0804">Transcription</keyword>
<keyword evidence="5 12" id="KW-0235">DNA replication</keyword>
<evidence type="ECO:0000256" key="1">
    <source>
        <dbReference type="ARBA" id="ARBA00022478"/>
    </source>
</evidence>
<dbReference type="EC" id="2.7.7.101" evidence="12"/>
<dbReference type="NCBIfam" id="TIGR01391">
    <property type="entry name" value="dnaG"/>
    <property type="match status" value="1"/>
</dbReference>
<dbReference type="GO" id="GO:0006269">
    <property type="term" value="P:DNA replication, synthesis of primer"/>
    <property type="evidence" value="ECO:0007669"/>
    <property type="project" value="UniProtKB-UniRule"/>
</dbReference>
<evidence type="ECO:0000256" key="4">
    <source>
        <dbReference type="ARBA" id="ARBA00022695"/>
    </source>
</evidence>
<gene>
    <name evidence="12 16" type="primary">dnaG</name>
    <name evidence="16" type="ORF">GCM10007877_13550</name>
</gene>
<evidence type="ECO:0000256" key="3">
    <source>
        <dbReference type="ARBA" id="ARBA00022679"/>
    </source>
</evidence>
<keyword evidence="8 12" id="KW-0862">Zinc</keyword>
<dbReference type="PROSITE" id="PS50880">
    <property type="entry name" value="TOPRIM"/>
    <property type="match status" value="1"/>
</dbReference>
<sequence length="662" mass="74509">MPGQIPQPFIDDLLERLDIVDIIDSRVKLKRTGKNYSACCPFHEEKTPSFTVSPDKQFYYCFGCGASGNAVGFVMDYDKMAFPEAVESLAKLAGVDVPKERHASPQQAEREKKRKLIYRLLDQASNYYQQQLRKHKARREAAEYLRQRGLTGHIAKSFELGFAPPGWNNLIDHLRQENPELKDSIESLSLEAGLLVEHAETKRRYDRFRHRIVFPIKDVRGRTIGFGGRVLGNDKPKYLNSPETPVFHKGKELYGLHRAKQNGKQTRLVVVEGYMDVVALAQFGIDNAIATLGTACGEDHLNLAFKHTSEIVFCFDGDAAGRQAAKRALENCLPTMTDGRQVKFLFLPNGEDPDTIVRSLGAESFTNMVENAVPLEDYLFDAAGEDLNVNSMEGRARLSKAVVPMLNRLPTGVYRELMFDNLAKRTGLSRDTLSELINIAAPDNQPSLSTTHADSITHAELPTSLEAAQEFITEANTAYFPPNDTTNHEEHSHFSAQNLDTHGAHTRHHHLTSCKQTPEKRLCTLLLQHSELVSVTTEFDLAELNESSNPDTVRFLELLELLKQRPHYSLSKILGYWRAAKGAEDTEQLASLIASDLLANANKTLTYDVEGEYRACFAQLIERYTKQKRQKALEKLKVSTLTGLTREEKQQLLNEVLKGRLN</sequence>
<dbReference type="FunFam" id="3.90.980.10:FF:000001">
    <property type="entry name" value="DNA primase"/>
    <property type="match status" value="1"/>
</dbReference>
<organism evidence="16 17">
    <name type="scientific">Marinibactrum halimedae</name>
    <dbReference type="NCBI Taxonomy" id="1444977"/>
    <lineage>
        <taxon>Bacteria</taxon>
        <taxon>Pseudomonadati</taxon>
        <taxon>Pseudomonadota</taxon>
        <taxon>Gammaproteobacteria</taxon>
        <taxon>Cellvibrionales</taxon>
        <taxon>Cellvibrionaceae</taxon>
        <taxon>Marinibactrum</taxon>
    </lineage>
</organism>
<evidence type="ECO:0000256" key="11">
    <source>
        <dbReference type="ARBA" id="ARBA00023163"/>
    </source>
</evidence>
<dbReference type="GO" id="GO:0003899">
    <property type="term" value="F:DNA-directed RNA polymerase activity"/>
    <property type="evidence" value="ECO:0007669"/>
    <property type="project" value="UniProtKB-UniRule"/>
</dbReference>
<dbReference type="InterPro" id="IPR002694">
    <property type="entry name" value="Znf_CHC2"/>
</dbReference>
<protein>
    <recommendedName>
        <fullName evidence="12 13">DNA primase</fullName>
        <ecNumber evidence="12">2.7.7.101</ecNumber>
    </recommendedName>
</protein>
<dbReference type="CDD" id="cd03364">
    <property type="entry name" value="TOPRIM_DnaG_primases"/>
    <property type="match status" value="1"/>
</dbReference>
<dbReference type="Pfam" id="PF10410">
    <property type="entry name" value="DnaB_bind"/>
    <property type="match status" value="1"/>
</dbReference>
<dbReference type="GO" id="GO:1990077">
    <property type="term" value="C:primosome complex"/>
    <property type="evidence" value="ECO:0007669"/>
    <property type="project" value="UniProtKB-KW"/>
</dbReference>
<dbReference type="Gene3D" id="1.10.860.10">
    <property type="entry name" value="DNAb Helicase, Chain A"/>
    <property type="match status" value="1"/>
</dbReference>
<dbReference type="Pfam" id="PF08275">
    <property type="entry name" value="DNAG_N"/>
    <property type="match status" value="1"/>
</dbReference>
<dbReference type="SMART" id="SM00493">
    <property type="entry name" value="TOPRIM"/>
    <property type="match status" value="1"/>
</dbReference>
<accession>A0AA37WMX3</accession>
<evidence type="ECO:0000313" key="16">
    <source>
        <dbReference type="EMBL" id="GLS25641.1"/>
    </source>
</evidence>
<dbReference type="InterPro" id="IPR013264">
    <property type="entry name" value="DNAG_N"/>
</dbReference>
<dbReference type="Pfam" id="PF08278">
    <property type="entry name" value="DnaG_DnaB_bind"/>
    <property type="match status" value="1"/>
</dbReference>
<dbReference type="HAMAP" id="MF_00974">
    <property type="entry name" value="DNA_primase_DnaG"/>
    <property type="match status" value="1"/>
</dbReference>
<dbReference type="InterPro" id="IPR013173">
    <property type="entry name" value="DNA_primase_DnaG_DnaB-bd_dom"/>
</dbReference>
<dbReference type="Pfam" id="PF13155">
    <property type="entry name" value="Toprim_2"/>
    <property type="match status" value="1"/>
</dbReference>
<dbReference type="InterPro" id="IPR019475">
    <property type="entry name" value="DNA_primase_DnaB-bd"/>
</dbReference>
<evidence type="ECO:0000256" key="2">
    <source>
        <dbReference type="ARBA" id="ARBA00022515"/>
    </source>
</evidence>
<dbReference type="GO" id="GO:0005737">
    <property type="term" value="C:cytoplasm"/>
    <property type="evidence" value="ECO:0007669"/>
    <property type="project" value="TreeGrafter"/>
</dbReference>
<dbReference type="InterPro" id="IPR050219">
    <property type="entry name" value="DnaG_primase"/>
</dbReference>
<evidence type="ECO:0000256" key="14">
    <source>
        <dbReference type="PIRSR" id="PIRSR002811-1"/>
    </source>
</evidence>
<keyword evidence="7 12" id="KW-0863">Zinc-finger</keyword>
<dbReference type="SUPFAM" id="SSF57783">
    <property type="entry name" value="Zinc beta-ribbon"/>
    <property type="match status" value="1"/>
</dbReference>
<keyword evidence="2 12" id="KW-0639">Primosome</keyword>
<dbReference type="InterPro" id="IPR006295">
    <property type="entry name" value="DNA_primase_DnaG"/>
</dbReference>
<evidence type="ECO:0000256" key="8">
    <source>
        <dbReference type="ARBA" id="ARBA00022833"/>
    </source>
</evidence>
<dbReference type="InterPro" id="IPR006171">
    <property type="entry name" value="TOPRIM_dom"/>
</dbReference>
<dbReference type="InterPro" id="IPR037068">
    <property type="entry name" value="DNA_primase_core_N_sf"/>
</dbReference>
<dbReference type="Gene3D" id="1.20.50.20">
    <property type="entry name" value="DnaG, RNA polymerase domain, helical bundle"/>
    <property type="match status" value="1"/>
</dbReference>
<keyword evidence="3 12" id="KW-0808">Transferase</keyword>
<keyword evidence="17" id="KW-1185">Reference proteome</keyword>
<dbReference type="Gene3D" id="3.40.1360.10">
    <property type="match status" value="1"/>
</dbReference>
<keyword evidence="6 12" id="KW-0479">Metal-binding</keyword>
<reference evidence="16 17" key="1">
    <citation type="journal article" date="2014" name="Int. J. Syst. Evol. Microbiol.">
        <title>Complete genome sequence of Corynebacterium casei LMG S-19264T (=DSM 44701T), isolated from a smear-ripened cheese.</title>
        <authorList>
            <consortium name="US DOE Joint Genome Institute (JGI-PGF)"/>
            <person name="Walter F."/>
            <person name="Albersmeier A."/>
            <person name="Kalinowski J."/>
            <person name="Ruckert C."/>
        </authorList>
    </citation>
    <scope>NUCLEOTIDE SEQUENCE [LARGE SCALE GENOMIC DNA]</scope>
    <source>
        <strain evidence="16 17">NBRC 110095</strain>
    </source>
</reference>
<evidence type="ECO:0000256" key="10">
    <source>
        <dbReference type="ARBA" id="ARBA00023125"/>
    </source>
</evidence>
<dbReference type="Gene3D" id="3.90.980.10">
    <property type="entry name" value="DNA primase, catalytic core, N-terminal domain"/>
    <property type="match status" value="1"/>
</dbReference>
<dbReference type="InterPro" id="IPR036977">
    <property type="entry name" value="DNA_primase_Znf_CHC2"/>
</dbReference>
<dbReference type="PANTHER" id="PTHR30313:SF2">
    <property type="entry name" value="DNA PRIMASE"/>
    <property type="match status" value="1"/>
</dbReference>
<dbReference type="Pfam" id="PF01807">
    <property type="entry name" value="Zn_ribbon_DnaG"/>
    <property type="match status" value="1"/>
</dbReference>
<dbReference type="SMART" id="SM00400">
    <property type="entry name" value="ZnF_CHCC"/>
    <property type="match status" value="1"/>
</dbReference>
<dbReference type="EMBL" id="BSPD01000031">
    <property type="protein sequence ID" value="GLS25641.1"/>
    <property type="molecule type" value="Genomic_DNA"/>
</dbReference>
<evidence type="ECO:0000256" key="6">
    <source>
        <dbReference type="ARBA" id="ARBA00022723"/>
    </source>
</evidence>
<dbReference type="InterPro" id="IPR016136">
    <property type="entry name" value="DNA_helicase_N/primase_C"/>
</dbReference>
<keyword evidence="4 12" id="KW-0548">Nucleotidyltransferase</keyword>
<comment type="subunit">
    <text evidence="12">Monomer. Interacts with DnaB.</text>
</comment>
<evidence type="ECO:0000256" key="9">
    <source>
        <dbReference type="ARBA" id="ARBA00022842"/>
    </source>
</evidence>
<comment type="domain">
    <text evidence="12">Contains an N-terminal zinc-binding domain, a central core domain that contains the primase activity, and a C-terminal DnaB-binding domain.</text>
</comment>
<dbReference type="FunFam" id="3.40.1360.10:FF:000002">
    <property type="entry name" value="DNA primase"/>
    <property type="match status" value="1"/>
</dbReference>
<dbReference type="SUPFAM" id="SSF56731">
    <property type="entry name" value="DNA primase core"/>
    <property type="match status" value="1"/>
</dbReference>
<feature type="domain" description="Toprim" evidence="15">
    <location>
        <begin position="266"/>
        <end position="348"/>
    </location>
</feature>
<dbReference type="Gene3D" id="3.90.580.10">
    <property type="entry name" value="Zinc finger, CHC2-type domain"/>
    <property type="match status" value="1"/>
</dbReference>
<dbReference type="AlphaFoldDB" id="A0AA37WMX3"/>
<dbReference type="PANTHER" id="PTHR30313">
    <property type="entry name" value="DNA PRIMASE"/>
    <property type="match status" value="1"/>
</dbReference>
<dbReference type="SUPFAM" id="SSF117023">
    <property type="entry name" value="DNA primase DnaG, C-terminal domain"/>
    <property type="match status" value="1"/>
</dbReference>
<name>A0AA37WMX3_9GAMM</name>
<evidence type="ECO:0000256" key="12">
    <source>
        <dbReference type="HAMAP-Rule" id="MF_00974"/>
    </source>
</evidence>
<comment type="function">
    <text evidence="12 13">RNA polymerase that catalyzes the synthesis of short RNA molecules used as primers for DNA polymerase during DNA replication.</text>
</comment>
<evidence type="ECO:0000313" key="17">
    <source>
        <dbReference type="Proteomes" id="UP001156870"/>
    </source>
</evidence>
<proteinExistence type="inferred from homology"/>
<dbReference type="Proteomes" id="UP001156870">
    <property type="component" value="Unassembled WGS sequence"/>
</dbReference>
<comment type="catalytic activity">
    <reaction evidence="12">
        <text>ssDNA + n NTP = ssDNA/pppN(pN)n-1 hybrid + (n-1) diphosphate.</text>
        <dbReference type="EC" id="2.7.7.101"/>
    </reaction>
</comment>
<keyword evidence="1 12" id="KW-0240">DNA-directed RNA polymerase</keyword>
<comment type="cofactor">
    <cofactor evidence="12 13 14">
        <name>Zn(2+)</name>
        <dbReference type="ChEBI" id="CHEBI:29105"/>
    </cofactor>
    <text evidence="12 13 14">Binds 1 zinc ion per monomer.</text>
</comment>
<dbReference type="GO" id="GO:0003677">
    <property type="term" value="F:DNA binding"/>
    <property type="evidence" value="ECO:0007669"/>
    <property type="project" value="UniProtKB-KW"/>
</dbReference>
<dbReference type="InterPro" id="IPR034151">
    <property type="entry name" value="TOPRIM_DnaG_bac"/>
</dbReference>
<dbReference type="InterPro" id="IPR030846">
    <property type="entry name" value="DnaG_bac"/>
</dbReference>
<evidence type="ECO:0000256" key="13">
    <source>
        <dbReference type="PIRNR" id="PIRNR002811"/>
    </source>
</evidence>
<dbReference type="PIRSF" id="PIRSF002811">
    <property type="entry name" value="DnaG"/>
    <property type="match status" value="1"/>
</dbReference>
<evidence type="ECO:0000256" key="5">
    <source>
        <dbReference type="ARBA" id="ARBA00022705"/>
    </source>
</evidence>
<feature type="zinc finger region" description="CHC2-type" evidence="12 14">
    <location>
        <begin position="40"/>
        <end position="64"/>
    </location>
</feature>
<dbReference type="GO" id="GO:0000428">
    <property type="term" value="C:DNA-directed RNA polymerase complex"/>
    <property type="evidence" value="ECO:0007669"/>
    <property type="project" value="UniProtKB-KW"/>
</dbReference>
<dbReference type="RefSeq" id="WP_232594132.1">
    <property type="nucleotide sequence ID" value="NZ_BSPD01000031.1"/>
</dbReference>
<dbReference type="FunFam" id="3.90.580.10:FF:000001">
    <property type="entry name" value="DNA primase"/>
    <property type="match status" value="1"/>
</dbReference>
<evidence type="ECO:0000256" key="7">
    <source>
        <dbReference type="ARBA" id="ARBA00022771"/>
    </source>
</evidence>
<comment type="caution">
    <text evidence="16">The sequence shown here is derived from an EMBL/GenBank/DDBJ whole genome shotgun (WGS) entry which is preliminary data.</text>
</comment>
<dbReference type="GO" id="GO:0008270">
    <property type="term" value="F:zinc ion binding"/>
    <property type="evidence" value="ECO:0007669"/>
    <property type="project" value="UniProtKB-UniRule"/>
</dbReference>
<keyword evidence="9" id="KW-0460">Magnesium</keyword>